<feature type="region of interest" description="Disordered" evidence="1">
    <location>
        <begin position="44"/>
        <end position="85"/>
    </location>
</feature>
<name>A0AAV4UGV1_9ARAC</name>
<protein>
    <submittedName>
        <fullName evidence="2">Uncharacterized protein</fullName>
    </submittedName>
</protein>
<dbReference type="AlphaFoldDB" id="A0AAV4UGV1"/>
<reference evidence="2 3" key="1">
    <citation type="submission" date="2021-06" db="EMBL/GenBank/DDBJ databases">
        <title>Caerostris darwini draft genome.</title>
        <authorList>
            <person name="Kono N."/>
            <person name="Arakawa K."/>
        </authorList>
    </citation>
    <scope>NUCLEOTIDE SEQUENCE [LARGE SCALE GENOMIC DNA]</scope>
</reference>
<keyword evidence="3" id="KW-1185">Reference proteome</keyword>
<feature type="compositionally biased region" description="Basic and acidic residues" evidence="1">
    <location>
        <begin position="52"/>
        <end position="85"/>
    </location>
</feature>
<gene>
    <name evidence="2" type="ORF">CDAR_577161</name>
</gene>
<organism evidence="2 3">
    <name type="scientific">Caerostris darwini</name>
    <dbReference type="NCBI Taxonomy" id="1538125"/>
    <lineage>
        <taxon>Eukaryota</taxon>
        <taxon>Metazoa</taxon>
        <taxon>Ecdysozoa</taxon>
        <taxon>Arthropoda</taxon>
        <taxon>Chelicerata</taxon>
        <taxon>Arachnida</taxon>
        <taxon>Araneae</taxon>
        <taxon>Araneomorphae</taxon>
        <taxon>Entelegynae</taxon>
        <taxon>Araneoidea</taxon>
        <taxon>Araneidae</taxon>
        <taxon>Caerostris</taxon>
    </lineage>
</organism>
<dbReference type="EMBL" id="BPLQ01011230">
    <property type="protein sequence ID" value="GIY56854.1"/>
    <property type="molecule type" value="Genomic_DNA"/>
</dbReference>
<sequence>MAKGEVERKKNFSDYTTVILFPNEKILVDILRDIVYTILKDSEIGSDDSEDSGTRSDDFKDNGTRSDDFKDDGTGSDDFKDNGTRSDDFGFQVYHQFLEEKFIFMKKATIFYKLEKLM</sequence>
<proteinExistence type="predicted"/>
<accession>A0AAV4UGV1</accession>
<comment type="caution">
    <text evidence="2">The sequence shown here is derived from an EMBL/GenBank/DDBJ whole genome shotgun (WGS) entry which is preliminary data.</text>
</comment>
<evidence type="ECO:0000256" key="1">
    <source>
        <dbReference type="SAM" id="MobiDB-lite"/>
    </source>
</evidence>
<dbReference type="Proteomes" id="UP001054837">
    <property type="component" value="Unassembled WGS sequence"/>
</dbReference>
<evidence type="ECO:0000313" key="3">
    <source>
        <dbReference type="Proteomes" id="UP001054837"/>
    </source>
</evidence>
<evidence type="ECO:0000313" key="2">
    <source>
        <dbReference type="EMBL" id="GIY56854.1"/>
    </source>
</evidence>